<name>A0ABY4RQY7_9BACL</name>
<dbReference type="InterPro" id="IPR000297">
    <property type="entry name" value="PPIase_PpiC"/>
</dbReference>
<dbReference type="EC" id="5.2.1.8" evidence="2"/>
<dbReference type="PROSITE" id="PS01096">
    <property type="entry name" value="PPIC_PPIASE_1"/>
    <property type="match status" value="1"/>
</dbReference>
<dbReference type="Pfam" id="PF13145">
    <property type="entry name" value="Rotamase_2"/>
    <property type="match status" value="1"/>
</dbReference>
<keyword evidence="3" id="KW-0732">Signal</keyword>
<gene>
    <name evidence="8" type="primary">prsA1</name>
    <name evidence="8" type="ORF">SK3146_04193</name>
</gene>
<keyword evidence="4 6" id="KW-0697">Rotamase</keyword>
<dbReference type="InterPro" id="IPR027304">
    <property type="entry name" value="Trigger_fact/SurA_dom_sf"/>
</dbReference>
<organism evidence="8 9">
    <name type="scientific">Paenibacillus konkukensis</name>
    <dbReference type="NCBI Taxonomy" id="2020716"/>
    <lineage>
        <taxon>Bacteria</taxon>
        <taxon>Bacillati</taxon>
        <taxon>Bacillota</taxon>
        <taxon>Bacilli</taxon>
        <taxon>Bacillales</taxon>
        <taxon>Paenibacillaceae</taxon>
        <taxon>Paenibacillus</taxon>
    </lineage>
</organism>
<dbReference type="EMBL" id="CP027059">
    <property type="protein sequence ID" value="UQZ84931.1"/>
    <property type="molecule type" value="Genomic_DNA"/>
</dbReference>
<evidence type="ECO:0000256" key="6">
    <source>
        <dbReference type="PROSITE-ProRule" id="PRU00278"/>
    </source>
</evidence>
<reference evidence="8" key="2">
    <citation type="journal article" date="2021" name="J Anim Sci Technol">
        <title>Complete genome sequence of Paenibacillus konkukensis sp. nov. SK3146 as a potential probiotic strain.</title>
        <authorList>
            <person name="Jung H.I."/>
            <person name="Park S."/>
            <person name="Niu K.M."/>
            <person name="Lee S.W."/>
            <person name="Kothari D."/>
            <person name="Yi K.J."/>
            <person name="Kim S.K."/>
        </authorList>
    </citation>
    <scope>NUCLEOTIDE SEQUENCE</scope>
    <source>
        <strain evidence="8">SK3146</strain>
    </source>
</reference>
<dbReference type="PANTHER" id="PTHR47245:SF1">
    <property type="entry name" value="FOLDASE PROTEIN PRSA"/>
    <property type="match status" value="1"/>
</dbReference>
<dbReference type="SUPFAM" id="SSF109998">
    <property type="entry name" value="Triger factor/SurA peptide-binding domain-like"/>
    <property type="match status" value="1"/>
</dbReference>
<dbReference type="SUPFAM" id="SSF54534">
    <property type="entry name" value="FKBP-like"/>
    <property type="match status" value="1"/>
</dbReference>
<reference evidence="8" key="1">
    <citation type="submission" date="2018-02" db="EMBL/GenBank/DDBJ databases">
        <authorList>
            <person name="Kim S.-K."/>
            <person name="Jung H.-I."/>
            <person name="Lee S.-W."/>
        </authorList>
    </citation>
    <scope>NUCLEOTIDE SEQUENCE</scope>
    <source>
        <strain evidence="8">SK3146</strain>
    </source>
</reference>
<feature type="domain" description="PpiC" evidence="7">
    <location>
        <begin position="144"/>
        <end position="265"/>
    </location>
</feature>
<dbReference type="GO" id="GO:0003755">
    <property type="term" value="F:peptidyl-prolyl cis-trans isomerase activity"/>
    <property type="evidence" value="ECO:0007669"/>
    <property type="project" value="UniProtKB-EC"/>
</dbReference>
<accession>A0ABY4RQY7</accession>
<dbReference type="InterPro" id="IPR050245">
    <property type="entry name" value="PrsA_foldase"/>
</dbReference>
<evidence type="ECO:0000256" key="2">
    <source>
        <dbReference type="ARBA" id="ARBA00013194"/>
    </source>
</evidence>
<sequence length="310" mass="35032">MRNIKVLWGAIAVLLIAVVILSSVLSTDFFNQRHVDMSPDQTKQNQAVKVIATIGDKTITSKELEQQLLQKHGRELLNQMVDHEVIRLEGKALGMFVEDSEIQKELKRMQQGYDSEEQFYESMKVQLGLSPEALKTDIYDKLLQEKIVTKDIIVSDEQVEAYIKAHPDEFKTAVQLRIQQIVVSGKDQAAKASADISKGIDFGQVAQNRSLDDATRDNGGDLGWVEEDDPFVAAPLLKAVKQLKVGEVSKPVDWNGHLYILKLKDRKEDPQMSKEALMESVRKELALRAAPPINDVVQKLREKWKVNITF</sequence>
<dbReference type="Gene3D" id="3.10.50.40">
    <property type="match status" value="1"/>
</dbReference>
<dbReference type="Proteomes" id="UP001057134">
    <property type="component" value="Chromosome"/>
</dbReference>
<dbReference type="PROSITE" id="PS50198">
    <property type="entry name" value="PPIC_PPIASE_2"/>
    <property type="match status" value="1"/>
</dbReference>
<dbReference type="InterPro" id="IPR023058">
    <property type="entry name" value="PPIase_PpiC_CS"/>
</dbReference>
<dbReference type="Gene3D" id="1.10.4030.10">
    <property type="entry name" value="Porin chaperone SurA, peptide-binding domain"/>
    <property type="match status" value="1"/>
</dbReference>
<evidence type="ECO:0000256" key="3">
    <source>
        <dbReference type="ARBA" id="ARBA00022729"/>
    </source>
</evidence>
<keyword evidence="5 6" id="KW-0413">Isomerase</keyword>
<evidence type="ECO:0000313" key="9">
    <source>
        <dbReference type="Proteomes" id="UP001057134"/>
    </source>
</evidence>
<evidence type="ECO:0000259" key="7">
    <source>
        <dbReference type="PROSITE" id="PS50198"/>
    </source>
</evidence>
<evidence type="ECO:0000256" key="1">
    <source>
        <dbReference type="ARBA" id="ARBA00000971"/>
    </source>
</evidence>
<evidence type="ECO:0000256" key="5">
    <source>
        <dbReference type="ARBA" id="ARBA00023235"/>
    </source>
</evidence>
<proteinExistence type="predicted"/>
<dbReference type="PANTHER" id="PTHR47245">
    <property type="entry name" value="PEPTIDYLPROLYL ISOMERASE"/>
    <property type="match status" value="1"/>
</dbReference>
<evidence type="ECO:0000256" key="4">
    <source>
        <dbReference type="ARBA" id="ARBA00023110"/>
    </source>
</evidence>
<evidence type="ECO:0000313" key="8">
    <source>
        <dbReference type="EMBL" id="UQZ84931.1"/>
    </source>
</evidence>
<keyword evidence="9" id="KW-1185">Reference proteome</keyword>
<dbReference type="RefSeq" id="WP_249860643.1">
    <property type="nucleotide sequence ID" value="NZ_CP027059.1"/>
</dbReference>
<comment type="catalytic activity">
    <reaction evidence="1">
        <text>[protein]-peptidylproline (omega=180) = [protein]-peptidylproline (omega=0)</text>
        <dbReference type="Rhea" id="RHEA:16237"/>
        <dbReference type="Rhea" id="RHEA-COMP:10747"/>
        <dbReference type="Rhea" id="RHEA-COMP:10748"/>
        <dbReference type="ChEBI" id="CHEBI:83833"/>
        <dbReference type="ChEBI" id="CHEBI:83834"/>
        <dbReference type="EC" id="5.2.1.8"/>
    </reaction>
</comment>
<protein>
    <recommendedName>
        <fullName evidence="2">peptidylprolyl isomerase</fullName>
        <ecNumber evidence="2">5.2.1.8</ecNumber>
    </recommendedName>
</protein>
<dbReference type="InterPro" id="IPR046357">
    <property type="entry name" value="PPIase_dom_sf"/>
</dbReference>